<dbReference type="HOGENOM" id="CLU_2814931_0_0_1"/>
<evidence type="ECO:0000313" key="1">
    <source>
        <dbReference type="EMBL" id="EKC20615.1"/>
    </source>
</evidence>
<organism evidence="1">
    <name type="scientific">Magallana gigas</name>
    <name type="common">Pacific oyster</name>
    <name type="synonym">Crassostrea gigas</name>
    <dbReference type="NCBI Taxonomy" id="29159"/>
    <lineage>
        <taxon>Eukaryota</taxon>
        <taxon>Metazoa</taxon>
        <taxon>Spiralia</taxon>
        <taxon>Lophotrochozoa</taxon>
        <taxon>Mollusca</taxon>
        <taxon>Bivalvia</taxon>
        <taxon>Autobranchia</taxon>
        <taxon>Pteriomorphia</taxon>
        <taxon>Ostreida</taxon>
        <taxon>Ostreoidea</taxon>
        <taxon>Ostreidae</taxon>
        <taxon>Magallana</taxon>
    </lineage>
</organism>
<dbReference type="InParanoid" id="K1PWE0"/>
<dbReference type="EMBL" id="JH815949">
    <property type="protein sequence ID" value="EKC20615.1"/>
    <property type="molecule type" value="Genomic_DNA"/>
</dbReference>
<sequence>MDEGNPALAHDELNFKHEPCCFGEEWNVKEGKCKGYLRMVTDVLQEDAAATECLVITNHAALEKNGM</sequence>
<dbReference type="AlphaFoldDB" id="K1PWE0"/>
<protein>
    <submittedName>
        <fullName evidence="1">Uncharacterized protein</fullName>
    </submittedName>
</protein>
<proteinExistence type="predicted"/>
<name>K1PWE0_MAGGI</name>
<gene>
    <name evidence="1" type="ORF">CGI_10005729</name>
</gene>
<accession>K1PWE0</accession>
<reference evidence="1" key="1">
    <citation type="journal article" date="2012" name="Nature">
        <title>The oyster genome reveals stress adaptation and complexity of shell formation.</title>
        <authorList>
            <person name="Zhang G."/>
            <person name="Fang X."/>
            <person name="Guo X."/>
            <person name="Li L."/>
            <person name="Luo R."/>
            <person name="Xu F."/>
            <person name="Yang P."/>
            <person name="Zhang L."/>
            <person name="Wang X."/>
            <person name="Qi H."/>
            <person name="Xiong Z."/>
            <person name="Que H."/>
            <person name="Xie Y."/>
            <person name="Holland P.W."/>
            <person name="Paps J."/>
            <person name="Zhu Y."/>
            <person name="Wu F."/>
            <person name="Chen Y."/>
            <person name="Wang J."/>
            <person name="Peng C."/>
            <person name="Meng J."/>
            <person name="Yang L."/>
            <person name="Liu J."/>
            <person name="Wen B."/>
            <person name="Zhang N."/>
            <person name="Huang Z."/>
            <person name="Zhu Q."/>
            <person name="Feng Y."/>
            <person name="Mount A."/>
            <person name="Hedgecock D."/>
            <person name="Xu Z."/>
            <person name="Liu Y."/>
            <person name="Domazet-Loso T."/>
            <person name="Du Y."/>
            <person name="Sun X."/>
            <person name="Zhang S."/>
            <person name="Liu B."/>
            <person name="Cheng P."/>
            <person name="Jiang X."/>
            <person name="Li J."/>
            <person name="Fan D."/>
            <person name="Wang W."/>
            <person name="Fu W."/>
            <person name="Wang T."/>
            <person name="Wang B."/>
            <person name="Zhang J."/>
            <person name="Peng Z."/>
            <person name="Li Y."/>
            <person name="Li N."/>
            <person name="Wang J."/>
            <person name="Chen M."/>
            <person name="He Y."/>
            <person name="Tan F."/>
            <person name="Song X."/>
            <person name="Zheng Q."/>
            <person name="Huang R."/>
            <person name="Yang H."/>
            <person name="Du X."/>
            <person name="Chen L."/>
            <person name="Yang M."/>
            <person name="Gaffney P.M."/>
            <person name="Wang S."/>
            <person name="Luo L."/>
            <person name="She Z."/>
            <person name="Ming Y."/>
            <person name="Huang W."/>
            <person name="Zhang S."/>
            <person name="Huang B."/>
            <person name="Zhang Y."/>
            <person name="Qu T."/>
            <person name="Ni P."/>
            <person name="Miao G."/>
            <person name="Wang J."/>
            <person name="Wang Q."/>
            <person name="Steinberg C.E."/>
            <person name="Wang H."/>
            <person name="Li N."/>
            <person name="Qian L."/>
            <person name="Zhang G."/>
            <person name="Li Y."/>
            <person name="Yang H."/>
            <person name="Liu X."/>
            <person name="Wang J."/>
            <person name="Yin Y."/>
            <person name="Wang J."/>
        </authorList>
    </citation>
    <scope>NUCLEOTIDE SEQUENCE [LARGE SCALE GENOMIC DNA]</scope>
    <source>
        <strain evidence="1">05x7-T-G4-1.051#20</strain>
    </source>
</reference>